<dbReference type="Proteomes" id="UP000044938">
    <property type="component" value="Unassembled WGS sequence"/>
</dbReference>
<reference evidence="3" key="1">
    <citation type="submission" date="2015-03" db="EMBL/GenBank/DDBJ databases">
        <authorList>
            <consortium name="Pathogen Informatics"/>
            <person name="Murphy D."/>
        </authorList>
    </citation>
    <scope>NUCLEOTIDE SEQUENCE</scope>
    <source>
        <strain evidence="3">N09902308</strain>
    </source>
</reference>
<evidence type="ECO:0000313" key="2">
    <source>
        <dbReference type="EMBL" id="COW04316.1"/>
    </source>
</evidence>
<proteinExistence type="predicted"/>
<protein>
    <submittedName>
        <fullName evidence="2">Uncharacterized protein</fullName>
    </submittedName>
</protein>
<evidence type="ECO:0000313" key="4">
    <source>
        <dbReference type="Proteomes" id="UP000039021"/>
    </source>
</evidence>
<evidence type="ECO:0000256" key="1">
    <source>
        <dbReference type="SAM" id="MobiDB-lite"/>
    </source>
</evidence>
<name>A0A655IP97_MYCTX</name>
<sequence length="119" mass="12972">MQTGDVGKLTLDLACARKGFGTDWYTGQAVEFVGERVVVGSGVRRVQDLQPHVVADADLVRGQGRQPSARNFRPRRVMPRAGVDAEHHHRAGRVWASSASDRSMPAPEAIRAASRVRAD</sequence>
<reference evidence="4 5" key="2">
    <citation type="submission" date="2015-03" db="EMBL/GenBank/DDBJ databases">
        <authorList>
            <consortium name="Pathogen Informatics"/>
        </authorList>
    </citation>
    <scope>NUCLEOTIDE SEQUENCE [LARGE SCALE GENOMIC DNA]</scope>
    <source>
        <strain evidence="2 5">M09401471</strain>
        <strain evidence="4">N09902308</strain>
    </source>
</reference>
<evidence type="ECO:0000313" key="5">
    <source>
        <dbReference type="Proteomes" id="UP000044938"/>
    </source>
</evidence>
<dbReference type="Proteomes" id="UP000039021">
    <property type="component" value="Unassembled WGS sequence"/>
</dbReference>
<dbReference type="EMBL" id="CSAJ01000153">
    <property type="protein sequence ID" value="COW04316.1"/>
    <property type="molecule type" value="Genomic_DNA"/>
</dbReference>
<feature type="region of interest" description="Disordered" evidence="1">
    <location>
        <begin position="80"/>
        <end position="119"/>
    </location>
</feature>
<dbReference type="AlphaFoldDB" id="A0A655IP97"/>
<organism evidence="2 5">
    <name type="scientific">Mycobacterium tuberculosis</name>
    <dbReference type="NCBI Taxonomy" id="1773"/>
    <lineage>
        <taxon>Bacteria</taxon>
        <taxon>Bacillati</taxon>
        <taxon>Actinomycetota</taxon>
        <taxon>Actinomycetes</taxon>
        <taxon>Mycobacteriales</taxon>
        <taxon>Mycobacteriaceae</taxon>
        <taxon>Mycobacterium</taxon>
        <taxon>Mycobacterium tuberculosis complex</taxon>
    </lineage>
</organism>
<evidence type="ECO:0000313" key="3">
    <source>
        <dbReference type="EMBL" id="COY82401.1"/>
    </source>
</evidence>
<accession>A0A655IP97</accession>
<gene>
    <name evidence="2" type="ORF">ERS007720_01513</name>
    <name evidence="3" type="ORF">ERS007739_03123</name>
</gene>
<dbReference type="EMBL" id="CSBK01001554">
    <property type="protein sequence ID" value="COY82401.1"/>
    <property type="molecule type" value="Genomic_DNA"/>
</dbReference>